<sequence>MMLGVRPNGGCFRHEAGRGTTRNGSCTTLQSQCPPLCGCVGGWLDNRMVLLSSCWRPIGSTGLKPSLVAKTNRGLQKESWTVCSSSAEWRTPSALTVDEQQNQESAQCAQCTEMPSREAIKPVRYCLAGCADSSGCSGCGGCGGCGGSVGSVGRGDDDVEDEDKRRGRRRLG</sequence>
<accession>A0A3S5C722</accession>
<organism evidence="2 3">
    <name type="scientific">Protopolystoma xenopodis</name>
    <dbReference type="NCBI Taxonomy" id="117903"/>
    <lineage>
        <taxon>Eukaryota</taxon>
        <taxon>Metazoa</taxon>
        <taxon>Spiralia</taxon>
        <taxon>Lophotrochozoa</taxon>
        <taxon>Platyhelminthes</taxon>
        <taxon>Monogenea</taxon>
        <taxon>Polyopisthocotylea</taxon>
        <taxon>Polystomatidea</taxon>
        <taxon>Polystomatidae</taxon>
        <taxon>Protopolystoma</taxon>
    </lineage>
</organism>
<dbReference type="Proteomes" id="UP000784294">
    <property type="component" value="Unassembled WGS sequence"/>
</dbReference>
<feature type="region of interest" description="Disordered" evidence="1">
    <location>
        <begin position="148"/>
        <end position="172"/>
    </location>
</feature>
<name>A0A3S5C722_9PLAT</name>
<protein>
    <submittedName>
        <fullName evidence="2">Uncharacterized protein</fullName>
    </submittedName>
</protein>
<reference evidence="2" key="1">
    <citation type="submission" date="2018-11" db="EMBL/GenBank/DDBJ databases">
        <authorList>
            <consortium name="Pathogen Informatics"/>
        </authorList>
    </citation>
    <scope>NUCLEOTIDE SEQUENCE</scope>
</reference>
<gene>
    <name evidence="2" type="ORF">PXEA_LOCUS33035</name>
</gene>
<evidence type="ECO:0000256" key="1">
    <source>
        <dbReference type="SAM" id="MobiDB-lite"/>
    </source>
</evidence>
<comment type="caution">
    <text evidence="2">The sequence shown here is derived from an EMBL/GenBank/DDBJ whole genome shotgun (WGS) entry which is preliminary data.</text>
</comment>
<keyword evidence="3" id="KW-1185">Reference proteome</keyword>
<evidence type="ECO:0000313" key="3">
    <source>
        <dbReference type="Proteomes" id="UP000784294"/>
    </source>
</evidence>
<evidence type="ECO:0000313" key="2">
    <source>
        <dbReference type="EMBL" id="VEL39595.1"/>
    </source>
</evidence>
<proteinExistence type="predicted"/>
<dbReference type="AlphaFoldDB" id="A0A3S5C722"/>
<dbReference type="EMBL" id="CAAALY010261832">
    <property type="protein sequence ID" value="VEL39595.1"/>
    <property type="molecule type" value="Genomic_DNA"/>
</dbReference>